<accession>A0A2P6SGW6</accession>
<proteinExistence type="predicted"/>
<protein>
    <submittedName>
        <fullName evidence="1">Uncharacterized protein</fullName>
    </submittedName>
</protein>
<dbReference type="Proteomes" id="UP000238479">
    <property type="component" value="Chromosome 1"/>
</dbReference>
<evidence type="ECO:0000313" key="1">
    <source>
        <dbReference type="EMBL" id="PRQ57913.1"/>
    </source>
</evidence>
<sequence>MLELVVVEYVDELYKFYKLEEDNYRVGDYLDIDQVWVEWASMLSSFRSLVLYVCGRSVVRNHFVHIARTHFGGCNDS</sequence>
<dbReference type="AlphaFoldDB" id="A0A2P6SGW6"/>
<organism evidence="1 2">
    <name type="scientific">Rosa chinensis</name>
    <name type="common">China rose</name>
    <dbReference type="NCBI Taxonomy" id="74649"/>
    <lineage>
        <taxon>Eukaryota</taxon>
        <taxon>Viridiplantae</taxon>
        <taxon>Streptophyta</taxon>
        <taxon>Embryophyta</taxon>
        <taxon>Tracheophyta</taxon>
        <taxon>Spermatophyta</taxon>
        <taxon>Magnoliopsida</taxon>
        <taxon>eudicotyledons</taxon>
        <taxon>Gunneridae</taxon>
        <taxon>Pentapetalae</taxon>
        <taxon>rosids</taxon>
        <taxon>fabids</taxon>
        <taxon>Rosales</taxon>
        <taxon>Rosaceae</taxon>
        <taxon>Rosoideae</taxon>
        <taxon>Rosoideae incertae sedis</taxon>
        <taxon>Rosa</taxon>
    </lineage>
</organism>
<gene>
    <name evidence="1" type="ORF">RchiOBHm_Chr1g0353501</name>
</gene>
<reference evidence="1 2" key="1">
    <citation type="journal article" date="2018" name="Nat. Genet.">
        <title>The Rosa genome provides new insights in the design of modern roses.</title>
        <authorList>
            <person name="Bendahmane M."/>
        </authorList>
    </citation>
    <scope>NUCLEOTIDE SEQUENCE [LARGE SCALE GENOMIC DNA]</scope>
    <source>
        <strain evidence="2">cv. Old Blush</strain>
    </source>
</reference>
<evidence type="ECO:0000313" key="2">
    <source>
        <dbReference type="Proteomes" id="UP000238479"/>
    </source>
</evidence>
<dbReference type="Gramene" id="PRQ57913">
    <property type="protein sequence ID" value="PRQ57913"/>
    <property type="gene ID" value="RchiOBHm_Chr1g0353501"/>
</dbReference>
<keyword evidence="2" id="KW-1185">Reference proteome</keyword>
<dbReference type="EMBL" id="PDCK01000039">
    <property type="protein sequence ID" value="PRQ57913.1"/>
    <property type="molecule type" value="Genomic_DNA"/>
</dbReference>
<name>A0A2P6SGW6_ROSCH</name>
<comment type="caution">
    <text evidence="1">The sequence shown here is derived from an EMBL/GenBank/DDBJ whole genome shotgun (WGS) entry which is preliminary data.</text>
</comment>